<gene>
    <name evidence="9" type="ORF">CFK39_09970</name>
</gene>
<sequence length="279" mass="30571">MRETLGEKIFRTVVLVGLGLFVLLPLYVMITTSLKPLGDVQAGFSWLPSRVTFGPFIEMWSTVPLARYFMNSLVVTSVATLCSVVVAIFAAYAVSRWRFRGRTPFMTTVLSTQMFPGVLFLLPLYLIFVNIDTTFGIPLVGTRIGLIITYLTFSLPFSIWMLAGYFDGIPRELDQAGKVDGAGNLTILLRIILPAARPGIVAVAIYAFMTAWGEVLFASVLTTEDTRTLAVGLRQYATQTNVYWNQVLAASIAVSIPVVVGFLMMQKNFVAGLTAGAVK</sequence>
<accession>A0A220UD10</accession>
<dbReference type="KEGG" id="brv:CFK39_09970"/>
<evidence type="ECO:0000256" key="1">
    <source>
        <dbReference type="ARBA" id="ARBA00004651"/>
    </source>
</evidence>
<dbReference type="AlphaFoldDB" id="A0A220UD10"/>
<feature type="transmembrane region" description="Helical" evidence="7">
    <location>
        <begin position="243"/>
        <end position="264"/>
    </location>
</feature>
<dbReference type="PANTHER" id="PTHR32243:SF18">
    <property type="entry name" value="INNER MEMBRANE ABC TRANSPORTER PERMEASE PROTEIN YCJP"/>
    <property type="match status" value="1"/>
</dbReference>
<feature type="transmembrane region" description="Helical" evidence="7">
    <location>
        <begin position="12"/>
        <end position="30"/>
    </location>
</feature>
<evidence type="ECO:0000313" key="10">
    <source>
        <dbReference type="Proteomes" id="UP000198398"/>
    </source>
</evidence>
<dbReference type="InterPro" id="IPR050901">
    <property type="entry name" value="BP-dep_ABC_trans_perm"/>
</dbReference>
<feature type="transmembrane region" description="Helical" evidence="7">
    <location>
        <begin position="105"/>
        <end position="127"/>
    </location>
</feature>
<dbReference type="SUPFAM" id="SSF161098">
    <property type="entry name" value="MetI-like"/>
    <property type="match status" value="1"/>
</dbReference>
<dbReference type="PANTHER" id="PTHR32243">
    <property type="entry name" value="MALTOSE TRANSPORT SYSTEM PERMEASE-RELATED"/>
    <property type="match status" value="1"/>
</dbReference>
<evidence type="ECO:0000256" key="5">
    <source>
        <dbReference type="ARBA" id="ARBA00022989"/>
    </source>
</evidence>
<dbReference type="OrthoDB" id="9794684at2"/>
<dbReference type="CDD" id="cd06261">
    <property type="entry name" value="TM_PBP2"/>
    <property type="match status" value="1"/>
</dbReference>
<keyword evidence="6 7" id="KW-0472">Membrane</keyword>
<dbReference type="GO" id="GO:0005886">
    <property type="term" value="C:plasma membrane"/>
    <property type="evidence" value="ECO:0007669"/>
    <property type="project" value="UniProtKB-SubCell"/>
</dbReference>
<dbReference type="EMBL" id="CP022316">
    <property type="protein sequence ID" value="ASK66088.1"/>
    <property type="molecule type" value="Genomic_DNA"/>
</dbReference>
<keyword evidence="4 7" id="KW-0812">Transmembrane</keyword>
<evidence type="ECO:0000313" key="9">
    <source>
        <dbReference type="EMBL" id="ASK66088.1"/>
    </source>
</evidence>
<evidence type="ECO:0000256" key="6">
    <source>
        <dbReference type="ARBA" id="ARBA00023136"/>
    </source>
</evidence>
<dbReference type="InterPro" id="IPR000515">
    <property type="entry name" value="MetI-like"/>
</dbReference>
<organism evidence="9 10">
    <name type="scientific">Brachybacterium avium</name>
    <dbReference type="NCBI Taxonomy" id="2017485"/>
    <lineage>
        <taxon>Bacteria</taxon>
        <taxon>Bacillati</taxon>
        <taxon>Actinomycetota</taxon>
        <taxon>Actinomycetes</taxon>
        <taxon>Micrococcales</taxon>
        <taxon>Dermabacteraceae</taxon>
        <taxon>Brachybacterium</taxon>
    </lineage>
</organism>
<dbReference type="InterPro" id="IPR035906">
    <property type="entry name" value="MetI-like_sf"/>
</dbReference>
<evidence type="ECO:0000259" key="8">
    <source>
        <dbReference type="PROSITE" id="PS50928"/>
    </source>
</evidence>
<dbReference type="Pfam" id="PF00528">
    <property type="entry name" value="BPD_transp_1"/>
    <property type="match status" value="1"/>
</dbReference>
<name>A0A220UD10_9MICO</name>
<evidence type="ECO:0000256" key="7">
    <source>
        <dbReference type="RuleBase" id="RU363032"/>
    </source>
</evidence>
<dbReference type="PROSITE" id="PS50928">
    <property type="entry name" value="ABC_TM1"/>
    <property type="match status" value="1"/>
</dbReference>
<reference evidence="10" key="1">
    <citation type="submission" date="2017-07" db="EMBL/GenBank/DDBJ databases">
        <title>Brachybacterium sp. VR2415.</title>
        <authorList>
            <person name="Tak E.J."/>
            <person name="Bae J.-W."/>
        </authorList>
    </citation>
    <scope>NUCLEOTIDE SEQUENCE [LARGE SCALE GENOMIC DNA]</scope>
    <source>
        <strain evidence="10">VR2415</strain>
    </source>
</reference>
<protein>
    <submittedName>
        <fullName evidence="9">ABC transporter permease</fullName>
    </submittedName>
</protein>
<dbReference type="GO" id="GO:0055085">
    <property type="term" value="P:transmembrane transport"/>
    <property type="evidence" value="ECO:0007669"/>
    <property type="project" value="InterPro"/>
</dbReference>
<evidence type="ECO:0000256" key="3">
    <source>
        <dbReference type="ARBA" id="ARBA00022475"/>
    </source>
</evidence>
<comment type="subcellular location">
    <subcellularLocation>
        <location evidence="1 7">Cell membrane</location>
        <topology evidence="1 7">Multi-pass membrane protein</topology>
    </subcellularLocation>
</comment>
<evidence type="ECO:0000256" key="2">
    <source>
        <dbReference type="ARBA" id="ARBA00022448"/>
    </source>
</evidence>
<comment type="similarity">
    <text evidence="7">Belongs to the binding-protein-dependent transport system permease family.</text>
</comment>
<evidence type="ECO:0000256" key="4">
    <source>
        <dbReference type="ARBA" id="ARBA00022692"/>
    </source>
</evidence>
<feature type="domain" description="ABC transmembrane type-1" evidence="8">
    <location>
        <begin position="69"/>
        <end position="265"/>
    </location>
</feature>
<dbReference type="RefSeq" id="WP_089065329.1">
    <property type="nucleotide sequence ID" value="NZ_CP022316.1"/>
</dbReference>
<keyword evidence="2 7" id="KW-0813">Transport</keyword>
<keyword evidence="10" id="KW-1185">Reference proteome</keyword>
<feature type="transmembrane region" description="Helical" evidence="7">
    <location>
        <begin position="68"/>
        <end position="93"/>
    </location>
</feature>
<dbReference type="Gene3D" id="1.10.3720.10">
    <property type="entry name" value="MetI-like"/>
    <property type="match status" value="1"/>
</dbReference>
<keyword evidence="5 7" id="KW-1133">Transmembrane helix</keyword>
<feature type="transmembrane region" description="Helical" evidence="7">
    <location>
        <begin position="147"/>
        <end position="166"/>
    </location>
</feature>
<proteinExistence type="inferred from homology"/>
<dbReference type="Proteomes" id="UP000198398">
    <property type="component" value="Chromosome"/>
</dbReference>
<feature type="transmembrane region" description="Helical" evidence="7">
    <location>
        <begin position="187"/>
        <end position="209"/>
    </location>
</feature>
<keyword evidence="3" id="KW-1003">Cell membrane</keyword>